<evidence type="ECO:0008006" key="4">
    <source>
        <dbReference type="Google" id="ProtNLM"/>
    </source>
</evidence>
<feature type="transmembrane region" description="Helical" evidence="1">
    <location>
        <begin position="86"/>
        <end position="107"/>
    </location>
</feature>
<dbReference type="EMBL" id="JAALLT010000002">
    <property type="protein sequence ID" value="NGP76110.1"/>
    <property type="molecule type" value="Genomic_DNA"/>
</dbReference>
<organism evidence="2 3">
    <name type="scientific">Halalkalibaculum roseum</name>
    <dbReference type="NCBI Taxonomy" id="2709311"/>
    <lineage>
        <taxon>Bacteria</taxon>
        <taxon>Pseudomonadati</taxon>
        <taxon>Balneolota</taxon>
        <taxon>Balneolia</taxon>
        <taxon>Balneolales</taxon>
        <taxon>Balneolaceae</taxon>
        <taxon>Halalkalibaculum</taxon>
    </lineage>
</organism>
<reference evidence="2 3" key="1">
    <citation type="submission" date="2020-02" db="EMBL/GenBank/DDBJ databases">
        <title>Balneolaceae bacterium YR4-1, complete genome.</title>
        <authorList>
            <person name="Li Y."/>
            <person name="Wu S."/>
        </authorList>
    </citation>
    <scope>NUCLEOTIDE SEQUENCE [LARGE SCALE GENOMIC DNA]</scope>
    <source>
        <strain evidence="2 3">YR4-1</strain>
    </source>
</reference>
<accession>A0A6M1ST91</accession>
<keyword evidence="3" id="KW-1185">Reference proteome</keyword>
<name>A0A6M1ST91_9BACT</name>
<evidence type="ECO:0000313" key="3">
    <source>
        <dbReference type="Proteomes" id="UP000473278"/>
    </source>
</evidence>
<dbReference type="Proteomes" id="UP000473278">
    <property type="component" value="Unassembled WGS sequence"/>
</dbReference>
<protein>
    <recommendedName>
        <fullName evidence="4">Copper resistance protein D</fullName>
    </recommendedName>
</protein>
<dbReference type="RefSeq" id="WP_165140169.1">
    <property type="nucleotide sequence ID" value="NZ_JAALLT010000002.1"/>
</dbReference>
<sequence length="159" mass="18114">MSYTIFYWIHIVSYIAWLAAFVGSMFFAWKTGKAFQTPDEKKFMKFERLSTSIGAHLGALGILISGGAMASIPSGPKWGWFNFADYAWLGVKQVLFMLILVLVGFSIKRSIAFKKQVRSEEDDTLSMEARDKWNKAYKMSLIVYLLVLVNTLLGLFKPF</sequence>
<keyword evidence="1" id="KW-0812">Transmembrane</keyword>
<evidence type="ECO:0000256" key="1">
    <source>
        <dbReference type="SAM" id="Phobius"/>
    </source>
</evidence>
<comment type="caution">
    <text evidence="2">The sequence shown here is derived from an EMBL/GenBank/DDBJ whole genome shotgun (WGS) entry which is preliminary data.</text>
</comment>
<feature type="transmembrane region" description="Helical" evidence="1">
    <location>
        <begin position="136"/>
        <end position="156"/>
    </location>
</feature>
<proteinExistence type="predicted"/>
<keyword evidence="1" id="KW-1133">Transmembrane helix</keyword>
<feature type="transmembrane region" description="Helical" evidence="1">
    <location>
        <begin position="49"/>
        <end position="74"/>
    </location>
</feature>
<keyword evidence="1" id="KW-0472">Membrane</keyword>
<gene>
    <name evidence="2" type="ORF">G3570_05675</name>
</gene>
<evidence type="ECO:0000313" key="2">
    <source>
        <dbReference type="EMBL" id="NGP76110.1"/>
    </source>
</evidence>
<dbReference type="AlphaFoldDB" id="A0A6M1ST91"/>
<feature type="transmembrane region" description="Helical" evidence="1">
    <location>
        <begin position="6"/>
        <end position="29"/>
    </location>
</feature>